<organism evidence="2">
    <name type="scientific">Aphanomyces astaci</name>
    <name type="common">Crayfish plague agent</name>
    <dbReference type="NCBI Taxonomy" id="112090"/>
    <lineage>
        <taxon>Eukaryota</taxon>
        <taxon>Sar</taxon>
        <taxon>Stramenopiles</taxon>
        <taxon>Oomycota</taxon>
        <taxon>Saprolegniomycetes</taxon>
        <taxon>Saprolegniales</taxon>
        <taxon>Verrucalvaceae</taxon>
        <taxon>Aphanomyces</taxon>
    </lineage>
</organism>
<dbReference type="PANTHER" id="PTHR46224:SF6">
    <property type="entry name" value="ANKYRIN REPEAT FAMILY PROTEIN"/>
    <property type="match status" value="1"/>
</dbReference>
<feature type="repeat" description="ANK" evidence="1">
    <location>
        <begin position="97"/>
        <end position="129"/>
    </location>
</feature>
<gene>
    <name evidence="2" type="ORF">H257_13990</name>
</gene>
<reference evidence="2" key="1">
    <citation type="submission" date="2013-12" db="EMBL/GenBank/DDBJ databases">
        <title>The Genome Sequence of Aphanomyces astaci APO3.</title>
        <authorList>
            <consortium name="The Broad Institute Genomics Platform"/>
            <person name="Russ C."/>
            <person name="Tyler B."/>
            <person name="van West P."/>
            <person name="Dieguez-Uribeondo J."/>
            <person name="Young S.K."/>
            <person name="Zeng Q."/>
            <person name="Gargeya S."/>
            <person name="Fitzgerald M."/>
            <person name="Abouelleil A."/>
            <person name="Alvarado L."/>
            <person name="Chapman S.B."/>
            <person name="Gainer-Dewar J."/>
            <person name="Goldberg J."/>
            <person name="Griggs A."/>
            <person name="Gujja S."/>
            <person name="Hansen M."/>
            <person name="Howarth C."/>
            <person name="Imamovic A."/>
            <person name="Ireland A."/>
            <person name="Larimer J."/>
            <person name="McCowan C."/>
            <person name="Murphy C."/>
            <person name="Pearson M."/>
            <person name="Poon T.W."/>
            <person name="Priest M."/>
            <person name="Roberts A."/>
            <person name="Saif S."/>
            <person name="Shea T."/>
            <person name="Sykes S."/>
            <person name="Wortman J."/>
            <person name="Nusbaum C."/>
            <person name="Birren B."/>
        </authorList>
    </citation>
    <scope>NUCLEOTIDE SEQUENCE [LARGE SCALE GENOMIC DNA]</scope>
    <source>
        <strain evidence="2">APO3</strain>
    </source>
</reference>
<dbReference type="InterPro" id="IPR019734">
    <property type="entry name" value="TPR_rpt"/>
</dbReference>
<feature type="repeat" description="ANK" evidence="1">
    <location>
        <begin position="130"/>
        <end position="162"/>
    </location>
</feature>
<dbReference type="InterPro" id="IPR002110">
    <property type="entry name" value="Ankyrin_rpt"/>
</dbReference>
<dbReference type="OrthoDB" id="20872at2759"/>
<dbReference type="STRING" id="112090.W4FV07"/>
<name>W4FV07_APHAT</name>
<feature type="repeat" description="ANK" evidence="1">
    <location>
        <begin position="162"/>
        <end position="194"/>
    </location>
</feature>
<dbReference type="EMBL" id="KI913165">
    <property type="protein sequence ID" value="ETV70619.1"/>
    <property type="molecule type" value="Genomic_DNA"/>
</dbReference>
<dbReference type="SMART" id="SM00028">
    <property type="entry name" value="TPR"/>
    <property type="match status" value="3"/>
</dbReference>
<dbReference type="AlphaFoldDB" id="W4FV07"/>
<dbReference type="SUPFAM" id="SSF48452">
    <property type="entry name" value="TPR-like"/>
    <property type="match status" value="1"/>
</dbReference>
<dbReference type="PANTHER" id="PTHR46224">
    <property type="entry name" value="ANKYRIN REPEAT FAMILY PROTEIN"/>
    <property type="match status" value="1"/>
</dbReference>
<dbReference type="Gene3D" id="1.25.40.20">
    <property type="entry name" value="Ankyrin repeat-containing domain"/>
    <property type="match status" value="3"/>
</dbReference>
<evidence type="ECO:0000256" key="1">
    <source>
        <dbReference type="PROSITE-ProRule" id="PRU00023"/>
    </source>
</evidence>
<dbReference type="InterPro" id="IPR051616">
    <property type="entry name" value="Cul2-RING_E3_ligase_SR"/>
</dbReference>
<protein>
    <submittedName>
        <fullName evidence="2">Uncharacterized protein</fullName>
    </submittedName>
</protein>
<dbReference type="Gene3D" id="1.25.40.10">
    <property type="entry name" value="Tetratricopeptide repeat domain"/>
    <property type="match status" value="1"/>
</dbReference>
<evidence type="ECO:0000313" key="2">
    <source>
        <dbReference type="EMBL" id="ETV70619.1"/>
    </source>
</evidence>
<dbReference type="GeneID" id="20815986"/>
<proteinExistence type="predicted"/>
<dbReference type="PROSITE" id="PS50088">
    <property type="entry name" value="ANK_REPEAT"/>
    <property type="match status" value="3"/>
</dbReference>
<sequence length="485" mass="52158">MTTSSAKEKGAKQFHQQKKVIERLLTSANDGDLNELEASVRAIQDSTANVTVDEILTDFKDAHKRSAIHFAALNGRRKVLSYILEHAPGALNPVDEDGRSPLLYAIKANEFATAKLLLDAGADTNVVESNGTSCLHEAAAHGSVRACKALLERGANLNASTKNGTPLHIAVSEGHDKVVDTLVEAGADVNTRNAHGITPLLLATLMHKPHVVANLLRHSADMQICILPGVTALHVAAETGFDDVVAIMLQERTDEAIKIANQRTDAGVTPLQLAAGLGHADVVALLKPVTSGFEQRDTLELISTEQARVATESAEPYQAPVSAKKSDDIPTPSDIVDDAVELPEDIPVDEAAQATATRLKDDGNKLFAQKKYIDSIDLYTEAIGLTPRDPLLYSNRCAALLAAGRAADALRDIRLAKVLKPDWPKALFREGQCLEALKRYEDAACAMWAAMQIAPDDKLIKKRFQNCVKRGREEFQASGAATSSP</sequence>
<dbReference type="InterPro" id="IPR011990">
    <property type="entry name" value="TPR-like_helical_dom_sf"/>
</dbReference>
<dbReference type="VEuPathDB" id="FungiDB:H257_13990"/>
<keyword evidence="1" id="KW-0040">ANK repeat</keyword>
<dbReference type="InterPro" id="IPR036770">
    <property type="entry name" value="Ankyrin_rpt-contain_sf"/>
</dbReference>
<dbReference type="PROSITE" id="PS50297">
    <property type="entry name" value="ANK_REP_REGION"/>
    <property type="match status" value="3"/>
</dbReference>
<dbReference type="Pfam" id="PF12796">
    <property type="entry name" value="Ank_2"/>
    <property type="match status" value="2"/>
</dbReference>
<dbReference type="SMART" id="SM00248">
    <property type="entry name" value="ANK"/>
    <property type="match status" value="7"/>
</dbReference>
<dbReference type="SUPFAM" id="SSF48403">
    <property type="entry name" value="Ankyrin repeat"/>
    <property type="match status" value="1"/>
</dbReference>
<accession>W4FV07</accession>
<dbReference type="RefSeq" id="XP_009840002.1">
    <property type="nucleotide sequence ID" value="XM_009841700.1"/>
</dbReference>